<protein>
    <submittedName>
        <fullName evidence="1">Uncharacterized protein</fullName>
    </submittedName>
</protein>
<evidence type="ECO:0000313" key="2">
    <source>
        <dbReference type="Proteomes" id="UP000179183"/>
    </source>
</evidence>
<dbReference type="EMBL" id="MHOQ01000035">
    <property type="protein sequence ID" value="OGZ65835.1"/>
    <property type="molecule type" value="Genomic_DNA"/>
</dbReference>
<dbReference type="InterPro" id="IPR046895">
    <property type="entry name" value="ABC-3C_MC8"/>
</dbReference>
<dbReference type="Proteomes" id="UP000179183">
    <property type="component" value="Unassembled WGS sequence"/>
</dbReference>
<dbReference type="AlphaFoldDB" id="A0A1G2HTQ3"/>
<dbReference type="Pfam" id="PF20295">
    <property type="entry name" value="MC8"/>
    <property type="match status" value="1"/>
</dbReference>
<sequence>MLKPTKYTDLNISLIAVVSELLKIFKVSNSITYSELLNKVIQKKGIIAKNIFLPALSFLFLMDKITYYEKKDIIEYKNEN</sequence>
<proteinExistence type="predicted"/>
<accession>A0A1G2HTQ3</accession>
<organism evidence="1 2">
    <name type="scientific">Candidatus Staskawiczbacteria bacterium RIFCSPHIGHO2_02_FULL_33_16</name>
    <dbReference type="NCBI Taxonomy" id="1802204"/>
    <lineage>
        <taxon>Bacteria</taxon>
        <taxon>Candidatus Staskawicziibacteriota</taxon>
    </lineage>
</organism>
<evidence type="ECO:0000313" key="1">
    <source>
        <dbReference type="EMBL" id="OGZ65835.1"/>
    </source>
</evidence>
<gene>
    <name evidence="1" type="ORF">A3D34_03235</name>
</gene>
<comment type="caution">
    <text evidence="1">The sequence shown here is derived from an EMBL/GenBank/DDBJ whole genome shotgun (WGS) entry which is preliminary data.</text>
</comment>
<name>A0A1G2HTQ3_9BACT</name>
<reference evidence="1 2" key="1">
    <citation type="journal article" date="2016" name="Nat. Commun.">
        <title>Thousands of microbial genomes shed light on interconnected biogeochemical processes in an aquifer system.</title>
        <authorList>
            <person name="Anantharaman K."/>
            <person name="Brown C.T."/>
            <person name="Hug L.A."/>
            <person name="Sharon I."/>
            <person name="Castelle C.J."/>
            <person name="Probst A.J."/>
            <person name="Thomas B.C."/>
            <person name="Singh A."/>
            <person name="Wilkins M.J."/>
            <person name="Karaoz U."/>
            <person name="Brodie E.L."/>
            <person name="Williams K.H."/>
            <person name="Hubbard S.S."/>
            <person name="Banfield J.F."/>
        </authorList>
    </citation>
    <scope>NUCLEOTIDE SEQUENCE [LARGE SCALE GENOMIC DNA]</scope>
</reference>